<accession>A0A261FZ84</accession>
<dbReference type="InterPro" id="IPR002941">
    <property type="entry name" value="DNA_methylase_N4/N6"/>
</dbReference>
<evidence type="ECO:0000256" key="4">
    <source>
        <dbReference type="RuleBase" id="RU362026"/>
    </source>
</evidence>
<sequence>MSKSPVVHPTKDEAFDAIKQSLADWAVYASDRTVVAHGDSLSLVRQMPDDSVSLILTDPPYHSTKKANIVNDRAFREDEAFIEWIEKYTREWQRVLRSNGTLYVFCSSRMSARLEVMMSHYFRPIAHVVWTKPNEPGFDGWKGKAKKESLRSWYPHSERILVFEHGQYGTMEASRRSPFGEFLRDMRKKCGISMHELTEVTGAYGKVNHGGAVANWEAGRNIPSEEQYNKMCDALISTGKIDAMPTYQDVVRPMSLSNDVEYTDVWDFPSVRPFKGKHPAEKPVNMLEHIIRASTYCNDTVLDCFAGSGSTAIAALKLGRRSVSMEIEDKWIKRIVDDIEAASDDIHNPSVREIAQKSNNVSELSLFD</sequence>
<dbReference type="Pfam" id="PF01555">
    <property type="entry name" value="N6_N4_Mtase"/>
    <property type="match status" value="1"/>
</dbReference>
<dbReference type="InterPro" id="IPR010982">
    <property type="entry name" value="Lambda_DNA-bd_dom_sf"/>
</dbReference>
<protein>
    <recommendedName>
        <fullName evidence="4">Methyltransferase</fullName>
        <ecNumber evidence="4">2.1.1.-</ecNumber>
    </recommendedName>
</protein>
<evidence type="ECO:0000259" key="5">
    <source>
        <dbReference type="Pfam" id="PF01555"/>
    </source>
</evidence>
<dbReference type="GO" id="GO:0003677">
    <property type="term" value="F:DNA binding"/>
    <property type="evidence" value="ECO:0007669"/>
    <property type="project" value="InterPro"/>
</dbReference>
<comment type="similarity">
    <text evidence="1 4">Belongs to the N(4)/N(6)-methyltransferase family.</text>
</comment>
<dbReference type="GO" id="GO:0032259">
    <property type="term" value="P:methylation"/>
    <property type="evidence" value="ECO:0007669"/>
    <property type="project" value="UniProtKB-KW"/>
</dbReference>
<evidence type="ECO:0000256" key="3">
    <source>
        <dbReference type="ARBA" id="ARBA00022679"/>
    </source>
</evidence>
<dbReference type="Proteomes" id="UP000216074">
    <property type="component" value="Unassembled WGS sequence"/>
</dbReference>
<dbReference type="CDD" id="cd00093">
    <property type="entry name" value="HTH_XRE"/>
    <property type="match status" value="1"/>
</dbReference>
<dbReference type="InterPro" id="IPR001387">
    <property type="entry name" value="Cro/C1-type_HTH"/>
</dbReference>
<evidence type="ECO:0000313" key="7">
    <source>
        <dbReference type="Proteomes" id="UP000216074"/>
    </source>
</evidence>
<reference evidence="6 7" key="1">
    <citation type="journal article" date="2017" name="BMC Genomics">
        <title>Comparative genomic and phylogenomic analyses of the Bifidobacteriaceae family.</title>
        <authorList>
            <person name="Lugli G.A."/>
            <person name="Milani C."/>
            <person name="Turroni F."/>
            <person name="Duranti S."/>
            <person name="Mancabelli L."/>
            <person name="Mangifesta M."/>
            <person name="Ferrario C."/>
            <person name="Modesto M."/>
            <person name="Mattarelli P."/>
            <person name="Jiri K."/>
            <person name="van Sinderen D."/>
            <person name="Ventura M."/>
        </authorList>
    </citation>
    <scope>NUCLEOTIDE SEQUENCE [LARGE SCALE GENOMIC DNA]</scope>
    <source>
        <strain evidence="6 7">DSM 100202</strain>
    </source>
</reference>
<evidence type="ECO:0000256" key="2">
    <source>
        <dbReference type="ARBA" id="ARBA00022603"/>
    </source>
</evidence>
<name>A0A261FZ84_9BIFI</name>
<dbReference type="InterPro" id="IPR029063">
    <property type="entry name" value="SAM-dependent_MTases_sf"/>
</dbReference>
<dbReference type="Gene3D" id="3.40.50.150">
    <property type="entry name" value="Vaccinia Virus protein VP39"/>
    <property type="match status" value="1"/>
</dbReference>
<keyword evidence="3" id="KW-0808">Transferase</keyword>
<keyword evidence="2" id="KW-0489">Methyltransferase</keyword>
<gene>
    <name evidence="6" type="ORF">BHAP_1400</name>
</gene>
<dbReference type="Gene3D" id="1.10.260.40">
    <property type="entry name" value="lambda repressor-like DNA-binding domains"/>
    <property type="match status" value="1"/>
</dbReference>
<dbReference type="PROSITE" id="PS00092">
    <property type="entry name" value="N6_MTASE"/>
    <property type="match status" value="1"/>
</dbReference>
<keyword evidence="7" id="KW-1185">Reference proteome</keyword>
<dbReference type="SUPFAM" id="SSF53335">
    <property type="entry name" value="S-adenosyl-L-methionine-dependent methyltransferases"/>
    <property type="match status" value="1"/>
</dbReference>
<dbReference type="EC" id="2.1.1.-" evidence="4"/>
<dbReference type="InterPro" id="IPR002052">
    <property type="entry name" value="DNA_methylase_N6_adenine_CS"/>
</dbReference>
<dbReference type="PRINTS" id="PR00508">
    <property type="entry name" value="S21N4MTFRASE"/>
</dbReference>
<feature type="domain" description="DNA methylase N-4/N-6" evidence="5">
    <location>
        <begin position="52"/>
        <end position="333"/>
    </location>
</feature>
<dbReference type="REBASE" id="384717">
    <property type="entry name" value="M.Bha100202ORF1400P"/>
</dbReference>
<evidence type="ECO:0000313" key="6">
    <source>
        <dbReference type="EMBL" id="OZG64233.1"/>
    </source>
</evidence>
<dbReference type="EMBL" id="MWWY01000025">
    <property type="protein sequence ID" value="OZG64233.1"/>
    <property type="molecule type" value="Genomic_DNA"/>
</dbReference>
<proteinExistence type="inferred from homology"/>
<organism evidence="6 7">
    <name type="scientific">Bifidobacterium hapali</name>
    <dbReference type="NCBI Taxonomy" id="1630172"/>
    <lineage>
        <taxon>Bacteria</taxon>
        <taxon>Bacillati</taxon>
        <taxon>Actinomycetota</taxon>
        <taxon>Actinomycetes</taxon>
        <taxon>Bifidobacteriales</taxon>
        <taxon>Bifidobacteriaceae</taxon>
        <taxon>Bifidobacterium</taxon>
    </lineage>
</organism>
<comment type="caution">
    <text evidence="6">The sequence shown here is derived from an EMBL/GenBank/DDBJ whole genome shotgun (WGS) entry which is preliminary data.</text>
</comment>
<evidence type="ECO:0000256" key="1">
    <source>
        <dbReference type="ARBA" id="ARBA00006594"/>
    </source>
</evidence>
<dbReference type="AlphaFoldDB" id="A0A261FZ84"/>
<dbReference type="OrthoDB" id="9773060at2"/>
<dbReference type="InterPro" id="IPR001091">
    <property type="entry name" value="RM_Methyltransferase"/>
</dbReference>
<dbReference type="RefSeq" id="WP_094730006.1">
    <property type="nucleotide sequence ID" value="NZ_MWWY01000025.1"/>
</dbReference>
<dbReference type="GO" id="GO:0008170">
    <property type="term" value="F:N-methyltransferase activity"/>
    <property type="evidence" value="ECO:0007669"/>
    <property type="project" value="InterPro"/>
</dbReference>